<keyword evidence="3 5" id="KW-0418">Kinase</keyword>
<keyword evidence="3" id="KW-0808">Transferase</keyword>
<dbReference type="UniPathway" id="UPA00241">
    <property type="reaction ID" value="UER00356"/>
</dbReference>
<evidence type="ECO:0000256" key="1">
    <source>
        <dbReference type="ARBA" id="ARBA00022741"/>
    </source>
</evidence>
<keyword evidence="2 3" id="KW-0067">ATP-binding</keyword>
<dbReference type="SUPFAM" id="SSF52540">
    <property type="entry name" value="P-loop containing nucleoside triphosphate hydrolases"/>
    <property type="match status" value="1"/>
</dbReference>
<dbReference type="HAMAP" id="MF_00376">
    <property type="entry name" value="Dephospho_CoA_kinase"/>
    <property type="match status" value="1"/>
</dbReference>
<dbReference type="EMBL" id="LAUU01000010">
    <property type="protein sequence ID" value="PTD30991.1"/>
    <property type="molecule type" value="Genomic_DNA"/>
</dbReference>
<comment type="catalytic activity">
    <reaction evidence="3">
        <text>3'-dephospho-CoA + ATP = ADP + CoA + H(+)</text>
        <dbReference type="Rhea" id="RHEA:18245"/>
        <dbReference type="ChEBI" id="CHEBI:15378"/>
        <dbReference type="ChEBI" id="CHEBI:30616"/>
        <dbReference type="ChEBI" id="CHEBI:57287"/>
        <dbReference type="ChEBI" id="CHEBI:57328"/>
        <dbReference type="ChEBI" id="CHEBI:456216"/>
        <dbReference type="EC" id="2.7.1.24"/>
    </reaction>
</comment>
<keyword evidence="3" id="KW-0173">Coenzyme A biosynthesis</keyword>
<dbReference type="Proteomes" id="UP000241093">
    <property type="component" value="Unassembled WGS sequence"/>
</dbReference>
<evidence type="ECO:0000256" key="3">
    <source>
        <dbReference type="HAMAP-Rule" id="MF_00376"/>
    </source>
</evidence>
<sequence>MVYKMIIGIYGKIGSGKTYISNKFINFHPEFKIINADDVSKKILENQEIKSKLFKIDNNIIRDDKVDKKYLRKTLFTNKKLKQQVDSLLWPLISKQIQKEIKNNPNTNYIIEAALLFELNLTNLDLIVKIKSSLLKSIFRVLKRDKTNIRDILRIRRSQNKSIKRKKPDLAISDFYQLEFYIQKNRLLE</sequence>
<dbReference type="GO" id="GO:0005737">
    <property type="term" value="C:cytoplasm"/>
    <property type="evidence" value="ECO:0007669"/>
    <property type="project" value="UniProtKB-SubCell"/>
</dbReference>
<organism evidence="5 6">
    <name type="scientific">Mycoplasma leachii 06049</name>
    <dbReference type="NCBI Taxonomy" id="1188244"/>
    <lineage>
        <taxon>Bacteria</taxon>
        <taxon>Bacillati</taxon>
        <taxon>Mycoplasmatota</taxon>
        <taxon>Mollicutes</taxon>
        <taxon>Mycoplasmataceae</taxon>
        <taxon>Mycoplasma</taxon>
    </lineage>
</organism>
<dbReference type="AlphaFoldDB" id="A0A2T4I957"/>
<evidence type="ECO:0000313" key="6">
    <source>
        <dbReference type="Proteomes" id="UP000241093"/>
    </source>
</evidence>
<dbReference type="PROSITE" id="PS51219">
    <property type="entry name" value="DPCK"/>
    <property type="match status" value="1"/>
</dbReference>
<evidence type="ECO:0000313" key="5">
    <source>
        <dbReference type="EMBL" id="PTD30991.1"/>
    </source>
</evidence>
<evidence type="ECO:0000256" key="4">
    <source>
        <dbReference type="NCBIfam" id="TIGR00152"/>
    </source>
</evidence>
<proteinExistence type="inferred from homology"/>
<keyword evidence="3" id="KW-0963">Cytoplasm</keyword>
<gene>
    <name evidence="3 5" type="primary">coaE</name>
    <name evidence="5" type="ORF">MLEAa_5990</name>
</gene>
<accession>A0A2T4I957</accession>
<evidence type="ECO:0000256" key="2">
    <source>
        <dbReference type="ARBA" id="ARBA00022840"/>
    </source>
</evidence>
<reference evidence="5 6" key="1">
    <citation type="submission" date="2015-04" db="EMBL/GenBank/DDBJ databases">
        <title>Genome sequence of Mycoplasma leachii strain 06049.</title>
        <authorList>
            <person name="Sirand-Pugnet P."/>
            <person name="Breton M."/>
            <person name="Dordet-Frisoni E."/>
            <person name="Baranowski E."/>
            <person name="Barre A."/>
            <person name="Couture C."/>
            <person name="Dupuy V."/>
            <person name="Gaurivaud P."/>
            <person name="Jacob D."/>
            <person name="Lemaitre C."/>
            <person name="Manso-Silvan L."/>
            <person name="Nikolski M."/>
            <person name="Nouvel L.-X."/>
            <person name="Poumarat F."/>
            <person name="Tardy F."/>
            <person name="Thebault P."/>
            <person name="Theil S."/>
            <person name="Citti C."/>
            <person name="Thiaucourt F."/>
            <person name="Blanchard A."/>
        </authorList>
    </citation>
    <scope>NUCLEOTIDE SEQUENCE [LARGE SCALE GENOMIC DNA]</scope>
    <source>
        <strain evidence="5 6">06049</strain>
    </source>
</reference>
<comment type="caution">
    <text evidence="5">The sequence shown here is derived from an EMBL/GenBank/DDBJ whole genome shotgun (WGS) entry which is preliminary data.</text>
</comment>
<comment type="similarity">
    <text evidence="3">Belongs to the CoaE family.</text>
</comment>
<dbReference type="GO" id="GO:0004140">
    <property type="term" value="F:dephospho-CoA kinase activity"/>
    <property type="evidence" value="ECO:0007669"/>
    <property type="project" value="UniProtKB-UniRule"/>
</dbReference>
<dbReference type="NCBIfam" id="TIGR00152">
    <property type="entry name" value="dephospho-CoA kinase"/>
    <property type="match status" value="1"/>
</dbReference>
<protein>
    <recommendedName>
        <fullName evidence="3 4">Dephospho-CoA kinase</fullName>
        <ecNumber evidence="3 4">2.7.1.24</ecNumber>
    </recommendedName>
    <alternativeName>
        <fullName evidence="3">Dephosphocoenzyme A kinase</fullName>
    </alternativeName>
</protein>
<comment type="function">
    <text evidence="3">Catalyzes the phosphorylation of the 3'-hydroxyl group of dephosphocoenzyme A to form coenzyme A.</text>
</comment>
<comment type="subcellular location">
    <subcellularLocation>
        <location evidence="3">Cytoplasm</location>
    </subcellularLocation>
</comment>
<keyword evidence="1 3" id="KW-0547">Nucleotide-binding</keyword>
<comment type="pathway">
    <text evidence="3">Cofactor biosynthesis; coenzyme A biosynthesis; CoA from (R)-pantothenate: step 5/5.</text>
</comment>
<feature type="binding site" evidence="3">
    <location>
        <begin position="14"/>
        <end position="19"/>
    </location>
    <ligand>
        <name>ATP</name>
        <dbReference type="ChEBI" id="CHEBI:30616"/>
    </ligand>
</feature>
<dbReference type="GO" id="GO:0015937">
    <property type="term" value="P:coenzyme A biosynthetic process"/>
    <property type="evidence" value="ECO:0007669"/>
    <property type="project" value="UniProtKB-UniRule"/>
</dbReference>
<dbReference type="EC" id="2.7.1.24" evidence="3 4"/>
<dbReference type="Pfam" id="PF01121">
    <property type="entry name" value="CoaE"/>
    <property type="match status" value="1"/>
</dbReference>
<dbReference type="GO" id="GO:0005524">
    <property type="term" value="F:ATP binding"/>
    <property type="evidence" value="ECO:0007669"/>
    <property type="project" value="UniProtKB-UniRule"/>
</dbReference>
<dbReference type="InterPro" id="IPR001977">
    <property type="entry name" value="Depp_CoAkinase"/>
</dbReference>
<dbReference type="CDD" id="cd02022">
    <property type="entry name" value="DPCK"/>
    <property type="match status" value="1"/>
</dbReference>
<name>A0A2T4I957_9MOLU</name>
<dbReference type="InterPro" id="IPR027417">
    <property type="entry name" value="P-loop_NTPase"/>
</dbReference>
<dbReference type="Gene3D" id="3.40.50.300">
    <property type="entry name" value="P-loop containing nucleotide triphosphate hydrolases"/>
    <property type="match status" value="1"/>
</dbReference>